<protein>
    <submittedName>
        <fullName evidence="2">Uncharacterized protein</fullName>
    </submittedName>
</protein>
<dbReference type="Proteomes" id="UP000002059">
    <property type="component" value="Partially assembled WGS sequence"/>
</dbReference>
<name>A0A0A2V3Q3_PARBA</name>
<proteinExistence type="predicted"/>
<keyword evidence="3" id="KW-1185">Reference proteome</keyword>
<dbReference type="VEuPathDB" id="FungiDB:PAAG_12319"/>
<feature type="region of interest" description="Disordered" evidence="1">
    <location>
        <begin position="161"/>
        <end position="180"/>
    </location>
</feature>
<reference evidence="2 3" key="1">
    <citation type="journal article" date="2011" name="PLoS Genet.">
        <title>Comparative genomic analysis of human fungal pathogens causing paracoccidioidomycosis.</title>
        <authorList>
            <person name="Desjardins C.A."/>
            <person name="Champion M.D."/>
            <person name="Holder J.W."/>
            <person name="Muszewska A."/>
            <person name="Goldberg J."/>
            <person name="Bailao A.M."/>
            <person name="Brigido M.M."/>
            <person name="Ferreira M.E."/>
            <person name="Garcia A.M."/>
            <person name="Grynberg M."/>
            <person name="Gujja S."/>
            <person name="Heiman D.I."/>
            <person name="Henn M.R."/>
            <person name="Kodira C.D."/>
            <person name="Leon-Narvaez H."/>
            <person name="Longo L.V."/>
            <person name="Ma L.J."/>
            <person name="Malavazi I."/>
            <person name="Matsuo A.L."/>
            <person name="Morais F.V."/>
            <person name="Pereira M."/>
            <person name="Rodriguez-Brito S."/>
            <person name="Sakthikumar S."/>
            <person name="Salem-Izacc S.M."/>
            <person name="Sykes S.M."/>
            <person name="Teixeira M.M."/>
            <person name="Vallejo M.C."/>
            <person name="Walter M.E."/>
            <person name="Yandava C."/>
            <person name="Young S."/>
            <person name="Zeng Q."/>
            <person name="Zucker J."/>
            <person name="Felipe M.S."/>
            <person name="Goldman G.H."/>
            <person name="Haas B.J."/>
            <person name="McEwen J.G."/>
            <person name="Nino-Vega G."/>
            <person name="Puccia R."/>
            <person name="San-Blas G."/>
            <person name="Soares C.M."/>
            <person name="Birren B.W."/>
            <person name="Cuomo C.A."/>
        </authorList>
    </citation>
    <scope>NUCLEOTIDE SEQUENCE [LARGE SCALE GENOMIC DNA]</scope>
    <source>
        <strain evidence="3">ATCC MYA-826 / Pb01</strain>
    </source>
</reference>
<accession>A0A0A2V3Q3</accession>
<evidence type="ECO:0000313" key="2">
    <source>
        <dbReference type="EMBL" id="KGQ01007.1"/>
    </source>
</evidence>
<dbReference type="KEGG" id="pbl:PAAG_12319"/>
<evidence type="ECO:0000313" key="3">
    <source>
        <dbReference type="Proteomes" id="UP000002059"/>
    </source>
</evidence>
<dbReference type="AlphaFoldDB" id="A0A0A2V3Q3"/>
<gene>
    <name evidence="2" type="ORF">PAAG_12319</name>
</gene>
<dbReference type="GeneID" id="26971020"/>
<dbReference type="EMBL" id="KN294012">
    <property type="protein sequence ID" value="KGQ01007.1"/>
    <property type="molecule type" value="Genomic_DNA"/>
</dbReference>
<organism evidence="2 3">
    <name type="scientific">Paracoccidioides lutzii (strain ATCC MYA-826 / Pb01)</name>
    <name type="common">Paracoccidioides brasiliensis</name>
    <dbReference type="NCBI Taxonomy" id="502779"/>
    <lineage>
        <taxon>Eukaryota</taxon>
        <taxon>Fungi</taxon>
        <taxon>Dikarya</taxon>
        <taxon>Ascomycota</taxon>
        <taxon>Pezizomycotina</taxon>
        <taxon>Eurotiomycetes</taxon>
        <taxon>Eurotiomycetidae</taxon>
        <taxon>Onygenales</taxon>
        <taxon>Ajellomycetaceae</taxon>
        <taxon>Paracoccidioides</taxon>
    </lineage>
</organism>
<dbReference type="RefSeq" id="XP_015702568.1">
    <property type="nucleotide sequence ID" value="XM_015847824.1"/>
</dbReference>
<sequence>MSTIQTTDNTTTNNKATTALLRRIKQPWNGKLSGGYMDDITINIHFWATIAVESYNRAAAQPTPHEGRLGKQTESAPFSSGFCITVEQYHTSVGQAHPRLLVLQFLHSGLFRELTSLGYQAGNDRARAHDAVSTPSDQKWKFGANLGRNLMRLRCNLQRMRQGSLDPGKRHDLHRGQWNH</sequence>
<evidence type="ECO:0000256" key="1">
    <source>
        <dbReference type="SAM" id="MobiDB-lite"/>
    </source>
</evidence>
<dbReference type="HOGENOM" id="CLU_128338_0_0_1"/>